<name>A0A8J2JMS1_9HEXA</name>
<gene>
    <name evidence="2" type="ORF">AFUS01_LOCUS10931</name>
</gene>
<evidence type="ECO:0000313" key="3">
    <source>
        <dbReference type="Proteomes" id="UP000708208"/>
    </source>
</evidence>
<protein>
    <submittedName>
        <fullName evidence="2">Uncharacterized protein</fullName>
    </submittedName>
</protein>
<evidence type="ECO:0000256" key="1">
    <source>
        <dbReference type="SAM" id="SignalP"/>
    </source>
</evidence>
<dbReference type="AlphaFoldDB" id="A0A8J2JMS1"/>
<sequence>MEQNKIVSMFLLAFVIWAAFCNVAVQSDDGQQNCPYNNGIECSKYCKSIGKLGGACNWFSCNCYPD</sequence>
<comment type="caution">
    <text evidence="2">The sequence shown here is derived from an EMBL/GenBank/DDBJ whole genome shotgun (WGS) entry which is preliminary data.</text>
</comment>
<reference evidence="2" key="1">
    <citation type="submission" date="2021-06" db="EMBL/GenBank/DDBJ databases">
        <authorList>
            <person name="Hodson N. C."/>
            <person name="Mongue J. A."/>
            <person name="Jaron S. K."/>
        </authorList>
    </citation>
    <scope>NUCLEOTIDE SEQUENCE</scope>
</reference>
<feature type="signal peptide" evidence="1">
    <location>
        <begin position="1"/>
        <end position="27"/>
    </location>
</feature>
<keyword evidence="1" id="KW-0732">Signal</keyword>
<evidence type="ECO:0000313" key="2">
    <source>
        <dbReference type="EMBL" id="CAG7721737.1"/>
    </source>
</evidence>
<dbReference type="Proteomes" id="UP000708208">
    <property type="component" value="Unassembled WGS sequence"/>
</dbReference>
<organism evidence="2 3">
    <name type="scientific">Allacma fusca</name>
    <dbReference type="NCBI Taxonomy" id="39272"/>
    <lineage>
        <taxon>Eukaryota</taxon>
        <taxon>Metazoa</taxon>
        <taxon>Ecdysozoa</taxon>
        <taxon>Arthropoda</taxon>
        <taxon>Hexapoda</taxon>
        <taxon>Collembola</taxon>
        <taxon>Symphypleona</taxon>
        <taxon>Sminthuridae</taxon>
        <taxon>Allacma</taxon>
    </lineage>
</organism>
<keyword evidence="3" id="KW-1185">Reference proteome</keyword>
<accession>A0A8J2JMS1</accession>
<proteinExistence type="predicted"/>
<feature type="chain" id="PRO_5035263603" evidence="1">
    <location>
        <begin position="28"/>
        <end position="66"/>
    </location>
</feature>
<dbReference type="EMBL" id="CAJVCH010082358">
    <property type="protein sequence ID" value="CAG7721737.1"/>
    <property type="molecule type" value="Genomic_DNA"/>
</dbReference>